<dbReference type="InterPro" id="IPR005481">
    <property type="entry name" value="BC-like_N"/>
</dbReference>
<gene>
    <name evidence="17" type="ORF">GCM10007852_24220</name>
</gene>
<dbReference type="InterPro" id="IPR003778">
    <property type="entry name" value="CT_A_B"/>
</dbReference>
<dbReference type="Pfam" id="PF00364">
    <property type="entry name" value="Biotin_lipoyl"/>
    <property type="match status" value="1"/>
</dbReference>
<dbReference type="PANTHER" id="PTHR18866">
    <property type="entry name" value="CARBOXYLASE:PYRUVATE/ACETYL-COA/PROPIONYL-COA CARBOXYLASE"/>
    <property type="match status" value="1"/>
</dbReference>
<evidence type="ECO:0000256" key="9">
    <source>
        <dbReference type="ARBA" id="ARBA00022840"/>
    </source>
</evidence>
<evidence type="ECO:0000256" key="3">
    <source>
        <dbReference type="ARBA" id="ARBA00004956"/>
    </source>
</evidence>
<dbReference type="SUPFAM" id="SSF160467">
    <property type="entry name" value="PH0987 N-terminal domain-like"/>
    <property type="match status" value="1"/>
</dbReference>
<dbReference type="PROSITE" id="PS50975">
    <property type="entry name" value="ATP_GRASP"/>
    <property type="match status" value="1"/>
</dbReference>
<dbReference type="InterPro" id="IPR029000">
    <property type="entry name" value="Cyclophilin-like_dom_sf"/>
</dbReference>
<dbReference type="SUPFAM" id="SSF51246">
    <property type="entry name" value="Rudiment single hybrid motif"/>
    <property type="match status" value="1"/>
</dbReference>
<dbReference type="InterPro" id="IPR011761">
    <property type="entry name" value="ATP-grasp"/>
</dbReference>
<dbReference type="InterPro" id="IPR014084">
    <property type="entry name" value="Urea_COase"/>
</dbReference>
<dbReference type="Pfam" id="PF02626">
    <property type="entry name" value="CT_A_B"/>
    <property type="match status" value="1"/>
</dbReference>
<dbReference type="GO" id="GO:0016787">
    <property type="term" value="F:hydrolase activity"/>
    <property type="evidence" value="ECO:0007669"/>
    <property type="project" value="UniProtKB-KW"/>
</dbReference>
<dbReference type="Pfam" id="PF02682">
    <property type="entry name" value="CT_C_D"/>
    <property type="match status" value="1"/>
</dbReference>
<dbReference type="SUPFAM" id="SSF52440">
    <property type="entry name" value="PreATP-grasp domain"/>
    <property type="match status" value="1"/>
</dbReference>
<comment type="subunit">
    <text evidence="4">Acetyl-CoA carboxylase is a heterohexamer of biotin carboxyl carrier protein, biotin carboxylase and the two subunits of carboxyl transferase in a 2:2 complex.</text>
</comment>
<comment type="caution">
    <text evidence="17">The sequence shown here is derived from an EMBL/GenBank/DDBJ whole genome shotgun (WGS) entry which is preliminary data.</text>
</comment>
<dbReference type="PROSITE" id="PS50968">
    <property type="entry name" value="BIOTINYL_LIPOYL"/>
    <property type="match status" value="1"/>
</dbReference>
<dbReference type="SMART" id="SM00797">
    <property type="entry name" value="AHS2"/>
    <property type="match status" value="1"/>
</dbReference>
<dbReference type="InterPro" id="IPR011053">
    <property type="entry name" value="Single_hybrid_motif"/>
</dbReference>
<organism evidence="17 18">
    <name type="scientific">Agaribacter marinus</name>
    <dbReference type="NCBI Taxonomy" id="1431249"/>
    <lineage>
        <taxon>Bacteria</taxon>
        <taxon>Pseudomonadati</taxon>
        <taxon>Pseudomonadota</taxon>
        <taxon>Gammaproteobacteria</taxon>
        <taxon>Alteromonadales</taxon>
        <taxon>Alteromonadaceae</taxon>
        <taxon>Agaribacter</taxon>
    </lineage>
</organism>
<name>A0AA37T0C3_9ALTE</name>
<evidence type="ECO:0000256" key="5">
    <source>
        <dbReference type="ARBA" id="ARBA00017242"/>
    </source>
</evidence>
<evidence type="ECO:0000313" key="17">
    <source>
        <dbReference type="EMBL" id="GLR71514.1"/>
    </source>
</evidence>
<comment type="pathway">
    <text evidence="3">Lipid metabolism; malonyl-CoA biosynthesis; malonyl-CoA from acetyl-CoA: step 1/1.</text>
</comment>
<dbReference type="InterPro" id="IPR005482">
    <property type="entry name" value="Biotin_COase_C"/>
</dbReference>
<dbReference type="SUPFAM" id="SSF51230">
    <property type="entry name" value="Single hybrid motif"/>
    <property type="match status" value="1"/>
</dbReference>
<accession>A0AA37T0C3</accession>
<evidence type="ECO:0000259" key="15">
    <source>
        <dbReference type="PROSITE" id="PS50975"/>
    </source>
</evidence>
<dbReference type="Gene3D" id="3.30.1360.40">
    <property type="match status" value="1"/>
</dbReference>
<keyword evidence="8" id="KW-0378">Hydrolase</keyword>
<dbReference type="CDD" id="cd06850">
    <property type="entry name" value="biotinyl_domain"/>
    <property type="match status" value="1"/>
</dbReference>
<evidence type="ECO:0000256" key="2">
    <source>
        <dbReference type="ARBA" id="ARBA00003761"/>
    </source>
</evidence>
<comment type="catalytic activity">
    <reaction evidence="12">
        <text>N(6)-biotinyl-L-lysyl-[protein] + hydrogencarbonate + ATP = N(6)-carboxybiotinyl-L-lysyl-[protein] + ADP + phosphate + H(+)</text>
        <dbReference type="Rhea" id="RHEA:13501"/>
        <dbReference type="Rhea" id="RHEA-COMP:10505"/>
        <dbReference type="Rhea" id="RHEA-COMP:10506"/>
        <dbReference type="ChEBI" id="CHEBI:15378"/>
        <dbReference type="ChEBI" id="CHEBI:17544"/>
        <dbReference type="ChEBI" id="CHEBI:30616"/>
        <dbReference type="ChEBI" id="CHEBI:43474"/>
        <dbReference type="ChEBI" id="CHEBI:83144"/>
        <dbReference type="ChEBI" id="CHEBI:83145"/>
        <dbReference type="ChEBI" id="CHEBI:456216"/>
        <dbReference type="EC" id="6.3.4.14"/>
    </reaction>
</comment>
<dbReference type="Pfam" id="PF00289">
    <property type="entry name" value="Biotin_carb_N"/>
    <property type="match status" value="1"/>
</dbReference>
<keyword evidence="18" id="KW-1185">Reference proteome</keyword>
<dbReference type="Proteomes" id="UP001156601">
    <property type="component" value="Unassembled WGS sequence"/>
</dbReference>
<feature type="domain" description="Lipoyl-binding" evidence="14">
    <location>
        <begin position="1156"/>
        <end position="1232"/>
    </location>
</feature>
<reference evidence="17" key="2">
    <citation type="submission" date="2023-01" db="EMBL/GenBank/DDBJ databases">
        <title>Draft genome sequence of Agaribacter marinus strain NBRC 110023.</title>
        <authorList>
            <person name="Sun Q."/>
            <person name="Mori K."/>
        </authorList>
    </citation>
    <scope>NUCLEOTIDE SEQUENCE</scope>
    <source>
        <strain evidence="17">NBRC 110023</strain>
    </source>
</reference>
<reference evidence="17" key="1">
    <citation type="journal article" date="2014" name="Int. J. Syst. Evol. Microbiol.">
        <title>Complete genome sequence of Corynebacterium casei LMG S-19264T (=DSM 44701T), isolated from a smear-ripened cheese.</title>
        <authorList>
            <consortium name="US DOE Joint Genome Institute (JGI-PGF)"/>
            <person name="Walter F."/>
            <person name="Albersmeier A."/>
            <person name="Kalinowski J."/>
            <person name="Ruckert C."/>
        </authorList>
    </citation>
    <scope>NUCLEOTIDE SEQUENCE</scope>
    <source>
        <strain evidence="17">NBRC 110023</strain>
    </source>
</reference>
<dbReference type="Gene3D" id="2.40.100.10">
    <property type="entry name" value="Cyclophilin-like"/>
    <property type="match status" value="2"/>
</dbReference>
<dbReference type="InterPro" id="IPR011764">
    <property type="entry name" value="Biotin_carboxylation_dom"/>
</dbReference>
<comment type="cofactor">
    <cofactor evidence="1">
        <name>biotin</name>
        <dbReference type="ChEBI" id="CHEBI:57586"/>
    </cofactor>
</comment>
<dbReference type="PANTHER" id="PTHR18866:SF128">
    <property type="entry name" value="UREA AMIDOLYASE"/>
    <property type="match status" value="1"/>
</dbReference>
<dbReference type="SMART" id="SM00878">
    <property type="entry name" value="Biotin_carb_C"/>
    <property type="match status" value="1"/>
</dbReference>
<dbReference type="GO" id="GO:0005524">
    <property type="term" value="F:ATP binding"/>
    <property type="evidence" value="ECO:0007669"/>
    <property type="project" value="UniProtKB-UniRule"/>
</dbReference>
<evidence type="ECO:0000256" key="4">
    <source>
        <dbReference type="ARBA" id="ARBA00011750"/>
    </source>
</evidence>
<evidence type="ECO:0000256" key="13">
    <source>
        <dbReference type="PROSITE-ProRule" id="PRU00409"/>
    </source>
</evidence>
<feature type="domain" description="ATP-grasp" evidence="15">
    <location>
        <begin position="147"/>
        <end position="344"/>
    </location>
</feature>
<evidence type="ECO:0000256" key="1">
    <source>
        <dbReference type="ARBA" id="ARBA00001953"/>
    </source>
</evidence>
<evidence type="ECO:0000256" key="7">
    <source>
        <dbReference type="ARBA" id="ARBA00022741"/>
    </source>
</evidence>
<evidence type="ECO:0000256" key="6">
    <source>
        <dbReference type="ARBA" id="ARBA00022598"/>
    </source>
</evidence>
<dbReference type="Pfam" id="PF02786">
    <property type="entry name" value="CPSase_L_D2"/>
    <property type="match status" value="1"/>
</dbReference>
<dbReference type="PROSITE" id="PS00866">
    <property type="entry name" value="CPSASE_1"/>
    <property type="match status" value="1"/>
</dbReference>
<sequence length="1234" mass="135927">MVSILLEAGRPAYASNVMSIQKITPKITFTKVLIANRGAIACRIIRSLKRLGIISVAVYSEADRESLHVAQADEAYSLGEGGASHTYLAQDKIIDIAKQAGVEAIHPGYGFLSENAEFSERLQAEKITFIGPTPQQMVDFGLKHQARELADAAGVPLVPGSGLLADLEAVTHFAAHVGYPVMLKSTAGGGGIGMQRCDDQTQLEKAFINVKHLGAQNFANDGVFLEKFVEHARHIEVQVLGNGVGEIVTLGERDCSSQRRNQKVVEETPAPNLPTHTRQAIHRTAKSLMASINYLNAGTVEFIYDQEDDQFYFLEVNTRLQVEHGITELCFEVDLVEWMLKIAATPGLDMSNIADLTPTGHAIQARIYAENPVKNFQPSSGLLTEVVWPSDESIRVDHWLEAGLTVSPFFDPMLAKIMAHGENRLDAIAKLNDALADTQLYGIMNNISYVQQILASSVFQQGMMSTRSINALSAQYIGFEVLQAGTMTSIQDYPARTGYWNIGVPPSGPFDNYSFCLANRLLNNEDNAAGLEVTLEGPSLKFYSETQVVVCGANIDIWLDKIPQRCYEIIVVKSGQTLKIGKVGTAGARAYLAFAGGIQCPDYLGSKSTFTLGRFGGHAGRALRTGDFISLTNTQTRQAAAQTDAIQTHSVQIHPDIVPPITNDWTLRVMYGPHGAPDFFTVEDIATIQSHSWKVHYNSSRTGIRLIGPKPEWARETGGEAGLHPSNIHDNAYAFGTVDFTGDMPVILGPDGPSFGGFVCPFTVISADLWKLGQVKSGDVIQFEVVDLASANCIEQMQLKQISTLQPQIVAYTAIDTDTPIIDTLVTDDGEPDVIFRHAGDKFILVEYGELVLDVTIRARVQALFEAVQSANIAGVLELTPGIRSLQVHFNSLALRVDDLIGRLKAIDIALGDTRQLSFESRIVHLPLSWDDIACRQAIEKYMQSVRKDAPWCPSNLDFIRRINGLTEIEHVKKIVFDANYLVLGLGDVYLGAPVATPIDQCHRLVTTKYNPARTWTAENSVGIGGAYMCIYGMEGPGGYQFVGRTIQMWNRYRENTVFSRPWLLRLFDQIKFYPVTSDELTALRADFPLGKWQPKIEECQISMPDLSAQWVANEENIKQFKQQRETAFAKEMSDWKANGQLNYQFEPDETHETEVVDLKDGQYLVESSAAGSVWQINVNAGEQVRNNQALVVLESMKMEIDISAFEHATVVKLLVSKGQQVSAGQALLILESN</sequence>
<evidence type="ECO:0000259" key="14">
    <source>
        <dbReference type="PROSITE" id="PS50968"/>
    </source>
</evidence>
<dbReference type="NCBIfam" id="TIGR00724">
    <property type="entry name" value="urea_amlyse_rel"/>
    <property type="match status" value="1"/>
</dbReference>
<dbReference type="SUPFAM" id="SSF56059">
    <property type="entry name" value="Glutathione synthetase ATP-binding domain-like"/>
    <property type="match status" value="1"/>
</dbReference>
<dbReference type="AlphaFoldDB" id="A0AA37T0C3"/>
<dbReference type="GO" id="GO:0004075">
    <property type="term" value="F:biotin carboxylase activity"/>
    <property type="evidence" value="ECO:0007669"/>
    <property type="project" value="UniProtKB-EC"/>
</dbReference>
<dbReference type="SUPFAM" id="SSF50891">
    <property type="entry name" value="Cyclophilin-like"/>
    <property type="match status" value="2"/>
</dbReference>
<proteinExistence type="predicted"/>
<evidence type="ECO:0000256" key="8">
    <source>
        <dbReference type="ARBA" id="ARBA00022801"/>
    </source>
</evidence>
<dbReference type="Gene3D" id="2.40.50.100">
    <property type="match status" value="1"/>
</dbReference>
<dbReference type="Pfam" id="PF02785">
    <property type="entry name" value="Biotin_carb_C"/>
    <property type="match status" value="1"/>
</dbReference>
<evidence type="ECO:0000313" key="18">
    <source>
        <dbReference type="Proteomes" id="UP001156601"/>
    </source>
</evidence>
<dbReference type="InterPro" id="IPR005479">
    <property type="entry name" value="CPAse_ATP-bd"/>
</dbReference>
<evidence type="ECO:0000256" key="12">
    <source>
        <dbReference type="ARBA" id="ARBA00048600"/>
    </source>
</evidence>
<dbReference type="InterPro" id="IPR011054">
    <property type="entry name" value="Rudment_hybrid_motif"/>
</dbReference>
<protein>
    <recommendedName>
        <fullName evidence="5">Biotin carboxylase</fullName>
    </recommendedName>
    <alternativeName>
        <fullName evidence="11">Acetyl-coenzyme A carboxylase biotin carboxylase subunit A</fullName>
    </alternativeName>
</protein>
<dbReference type="InterPro" id="IPR050856">
    <property type="entry name" value="Biotin_carboxylase_complex"/>
</dbReference>
<dbReference type="GO" id="GO:0046872">
    <property type="term" value="F:metal ion binding"/>
    <property type="evidence" value="ECO:0007669"/>
    <property type="project" value="InterPro"/>
</dbReference>
<dbReference type="InterPro" id="IPR016185">
    <property type="entry name" value="PreATP-grasp_dom_sf"/>
</dbReference>
<dbReference type="InterPro" id="IPR000089">
    <property type="entry name" value="Biotin_lipoyl"/>
</dbReference>
<dbReference type="NCBIfam" id="TIGR02712">
    <property type="entry name" value="urea_carbox"/>
    <property type="match status" value="1"/>
</dbReference>
<evidence type="ECO:0000256" key="10">
    <source>
        <dbReference type="ARBA" id="ARBA00023267"/>
    </source>
</evidence>
<comment type="function">
    <text evidence="2">This protein is a component of the acetyl coenzyme A carboxylase complex; first, biotin carboxylase catalyzes the carboxylation of the carrier protein and then the transcarboxylase transfers the carboxyl group to form malonyl-CoA.</text>
</comment>
<keyword evidence="10" id="KW-0092">Biotin</keyword>
<keyword evidence="6" id="KW-0436">Ligase</keyword>
<dbReference type="PROSITE" id="PS50979">
    <property type="entry name" value="BC"/>
    <property type="match status" value="1"/>
</dbReference>
<dbReference type="PROSITE" id="PS00867">
    <property type="entry name" value="CPSASE_2"/>
    <property type="match status" value="1"/>
</dbReference>
<evidence type="ECO:0000256" key="11">
    <source>
        <dbReference type="ARBA" id="ARBA00033786"/>
    </source>
</evidence>
<dbReference type="SMART" id="SM00796">
    <property type="entry name" value="AHS1"/>
    <property type="match status" value="1"/>
</dbReference>
<dbReference type="Gene3D" id="3.30.470.20">
    <property type="entry name" value="ATP-grasp fold, B domain"/>
    <property type="match status" value="1"/>
</dbReference>
<dbReference type="EMBL" id="BSOT01000006">
    <property type="protein sequence ID" value="GLR71514.1"/>
    <property type="molecule type" value="Genomic_DNA"/>
</dbReference>
<feature type="domain" description="Biotin carboxylation" evidence="16">
    <location>
        <begin position="28"/>
        <end position="474"/>
    </location>
</feature>
<dbReference type="FunFam" id="3.40.50.20:FF:000010">
    <property type="entry name" value="Propionyl-CoA carboxylase subunit alpha"/>
    <property type="match status" value="1"/>
</dbReference>
<keyword evidence="7 13" id="KW-0547">Nucleotide-binding</keyword>
<evidence type="ECO:0000259" key="16">
    <source>
        <dbReference type="PROSITE" id="PS50979"/>
    </source>
</evidence>
<dbReference type="InterPro" id="IPR003833">
    <property type="entry name" value="CT_C_D"/>
</dbReference>
<keyword evidence="9 13" id="KW-0067">ATP-binding</keyword>